<dbReference type="EMBL" id="CP001333">
    <property type="protein sequence ID" value="ACO67675.1"/>
    <property type="molecule type" value="Genomic_DNA"/>
</dbReference>
<feature type="compositionally biased region" description="Basic residues" evidence="1">
    <location>
        <begin position="23"/>
        <end position="39"/>
    </location>
</feature>
<dbReference type="KEGG" id="mis:MICPUN_64566"/>
<dbReference type="Gene3D" id="2.160.20.10">
    <property type="entry name" value="Single-stranded right-handed beta-helix, Pectin lyase-like"/>
    <property type="match status" value="1"/>
</dbReference>
<reference evidence="3 4" key="1">
    <citation type="journal article" date="2009" name="Science">
        <title>Green evolution and dynamic adaptations revealed by genomes of the marine picoeukaryotes Micromonas.</title>
        <authorList>
            <person name="Worden A.Z."/>
            <person name="Lee J.H."/>
            <person name="Mock T."/>
            <person name="Rouze P."/>
            <person name="Simmons M.P."/>
            <person name="Aerts A.L."/>
            <person name="Allen A.E."/>
            <person name="Cuvelier M.L."/>
            <person name="Derelle E."/>
            <person name="Everett M.V."/>
            <person name="Foulon E."/>
            <person name="Grimwood J."/>
            <person name="Gundlach H."/>
            <person name="Henrissat B."/>
            <person name="Napoli C."/>
            <person name="McDonald S.M."/>
            <person name="Parker M.S."/>
            <person name="Rombauts S."/>
            <person name="Salamov A."/>
            <person name="Von Dassow P."/>
            <person name="Badger J.H."/>
            <person name="Coutinho P.M."/>
            <person name="Demir E."/>
            <person name="Dubchak I."/>
            <person name="Gentemann C."/>
            <person name="Eikrem W."/>
            <person name="Gready J.E."/>
            <person name="John U."/>
            <person name="Lanier W."/>
            <person name="Lindquist E.A."/>
            <person name="Lucas S."/>
            <person name="Mayer K.F."/>
            <person name="Moreau H."/>
            <person name="Not F."/>
            <person name="Otillar R."/>
            <person name="Panaud O."/>
            <person name="Pangilinan J."/>
            <person name="Paulsen I."/>
            <person name="Piegu B."/>
            <person name="Poliakov A."/>
            <person name="Robbens S."/>
            <person name="Schmutz J."/>
            <person name="Toulza E."/>
            <person name="Wyss T."/>
            <person name="Zelensky A."/>
            <person name="Zhou K."/>
            <person name="Armbrust E.V."/>
            <person name="Bhattacharya D."/>
            <person name="Goodenough U.W."/>
            <person name="Van de Peer Y."/>
            <person name="Grigoriev I.V."/>
        </authorList>
    </citation>
    <scope>NUCLEOTIDE SEQUENCE [LARGE SCALE GENOMIC DNA]</scope>
    <source>
        <strain evidence="4">RCC299 / NOUM17</strain>
    </source>
</reference>
<gene>
    <name evidence="3" type="ORF">MICPUN_64566</name>
</gene>
<proteinExistence type="predicted"/>
<dbReference type="InterPro" id="IPR039448">
    <property type="entry name" value="Beta_helix"/>
</dbReference>
<keyword evidence="4" id="KW-1185">Reference proteome</keyword>
<dbReference type="InterPro" id="IPR012334">
    <property type="entry name" value="Pectin_lyas_fold"/>
</dbReference>
<accession>C1EIG3</accession>
<evidence type="ECO:0000259" key="2">
    <source>
        <dbReference type="Pfam" id="PF13229"/>
    </source>
</evidence>
<protein>
    <recommendedName>
        <fullName evidence="2">Right handed beta helix domain-containing protein</fullName>
    </recommendedName>
</protein>
<dbReference type="SUPFAM" id="SSF51126">
    <property type="entry name" value="Pectin lyase-like"/>
    <property type="match status" value="1"/>
</dbReference>
<dbReference type="InParanoid" id="C1EIG3"/>
<feature type="region of interest" description="Disordered" evidence="1">
    <location>
        <begin position="1"/>
        <end position="67"/>
    </location>
</feature>
<dbReference type="eggNOG" id="ENOG502SBQN">
    <property type="taxonomic scope" value="Eukaryota"/>
</dbReference>
<dbReference type="Pfam" id="PF13229">
    <property type="entry name" value="Beta_helix"/>
    <property type="match status" value="1"/>
</dbReference>
<sequence length="649" mass="70863">MRLPTGGFELRAATRGRAETLRRGRSRRRFAAAARRRLASRPSGRTAGDDAGRTNGQRHARPSEVARDDRDWPRTFLSVASNAPVASDVAAVKRCASLKRVSTRFVPFAHRKEGIFPTKDISPFWVGCTVRRSETYEGSWKIFAPPIVHQPELARRVTHTRKWARGAERGSRTAMSALATLLALLTLPVLCDAQFNLRPVIEPLSKWPCSDWTWQNCPQPIPVGGLSGKEWYELTRWNDRTYGGTFGVDGKTPGLDVNVTSAQELYDALEDRRVARINVTKSFSLEFVPSSTYYDDAFDDITGGEGGEAGGTTRVEPFRWPVVGYPISRDVTVRAGPQCLETTEGHCTIDVARATLFVVLEDGELTMADLRLRRGGGRLGGFMFMKGGSRGDFNNVHFLEGQYFPDAGKEPTAHGGAVMIANADRTKKELVPPVDPDTGAVNKDAGSYRDVPVPGNITFTKCVFADNQVTNGNAGAAWVKTRPGSSGWVIFDECVFSRNQAPNGWGGAAWSGSGRVIFAACQFIDNAAMGGGALQMVEGGLIGGSRFAGNRATERAGGAVFFYGHGNGLVQECEFERNSAVTEAGAVFVYGRAIFYKNEFAQNAVVNGLWKDVYICTDGDCKGYPDATRAFYDPPYEPFAELYPRPPVL</sequence>
<dbReference type="InterPro" id="IPR011050">
    <property type="entry name" value="Pectin_lyase_fold/virulence"/>
</dbReference>
<dbReference type="PANTHER" id="PTHR11319">
    <property type="entry name" value="G PROTEIN-COUPLED RECEPTOR-RELATED"/>
    <property type="match status" value="1"/>
</dbReference>
<evidence type="ECO:0000313" key="4">
    <source>
        <dbReference type="Proteomes" id="UP000002009"/>
    </source>
</evidence>
<dbReference type="RefSeq" id="XP_002506417.1">
    <property type="nucleotide sequence ID" value="XM_002506371.1"/>
</dbReference>
<feature type="domain" description="Right handed beta helix" evidence="2">
    <location>
        <begin position="461"/>
        <end position="603"/>
    </location>
</feature>
<organism evidence="3 4">
    <name type="scientific">Micromonas commoda (strain RCC299 / NOUM17 / CCMP2709)</name>
    <name type="common">Picoplanktonic green alga</name>
    <dbReference type="NCBI Taxonomy" id="296587"/>
    <lineage>
        <taxon>Eukaryota</taxon>
        <taxon>Viridiplantae</taxon>
        <taxon>Chlorophyta</taxon>
        <taxon>Mamiellophyceae</taxon>
        <taxon>Mamiellales</taxon>
        <taxon>Mamiellaceae</taxon>
        <taxon>Micromonas</taxon>
    </lineage>
</organism>
<evidence type="ECO:0000256" key="1">
    <source>
        <dbReference type="SAM" id="MobiDB-lite"/>
    </source>
</evidence>
<name>C1EIG3_MICCC</name>
<dbReference type="AlphaFoldDB" id="C1EIG3"/>
<dbReference type="Proteomes" id="UP000002009">
    <property type="component" value="Chromosome 15"/>
</dbReference>
<dbReference type="GeneID" id="8249529"/>
<evidence type="ECO:0000313" key="3">
    <source>
        <dbReference type="EMBL" id="ACO67675.1"/>
    </source>
</evidence>
<dbReference type="PANTHER" id="PTHR11319:SF35">
    <property type="entry name" value="OUTER MEMBRANE PROTEIN PMPC-RELATED"/>
    <property type="match status" value="1"/>
</dbReference>